<evidence type="ECO:0000256" key="2">
    <source>
        <dbReference type="ARBA" id="ARBA00034809"/>
    </source>
</evidence>
<sequence>MHIGHSTNNKMAARAKKRLAVISDHLNSCRLHSALPEISFADAKELDTERLVLQNDLLTQEQVDFYNTNGYLVVRSLVPQELLNKYYDRFRQICNGVVKVPGITVMRDVTYAKANRSRDERTVNKLQNFEQDEVLFSYCELPQILKYVACFTGPDIKSVHSMLINKPPDPGTLTSRHPLHQDLHYFPFRPANRMVCSWTAMEKVDKKNGCLVVIPGTHYTPLLPHQYPKWEGGVNSGYHGIKDYNPTQPLLHLEMNAGDTVFFHPLLIHGSGSNQTKGFRKAISGHYASSHCYYIDVKGTSQESLENEIVEMAEKKLGKDVQFTFQDLWRLKSRLVQGIDGSL</sequence>
<gene>
    <name evidence="5" type="ORF">PLOB_00025145</name>
</gene>
<evidence type="ECO:0000256" key="3">
    <source>
        <dbReference type="ARBA" id="ARBA00034921"/>
    </source>
</evidence>
<proteinExistence type="inferred from homology"/>
<dbReference type="InterPro" id="IPR047128">
    <property type="entry name" value="PhyH"/>
</dbReference>
<reference evidence="5 6" key="1">
    <citation type="submission" date="2022-05" db="EMBL/GenBank/DDBJ databases">
        <authorList>
            <consortium name="Genoscope - CEA"/>
            <person name="William W."/>
        </authorList>
    </citation>
    <scope>NUCLEOTIDE SEQUENCE [LARGE SCALE GENOMIC DNA]</scope>
</reference>
<accession>A0ABN8MRX0</accession>
<evidence type="ECO:0000313" key="6">
    <source>
        <dbReference type="Proteomes" id="UP001159405"/>
    </source>
</evidence>
<dbReference type="Gene3D" id="2.60.120.620">
    <property type="entry name" value="q2cbj1_9rhob like domain"/>
    <property type="match status" value="1"/>
</dbReference>
<dbReference type="Proteomes" id="UP001159405">
    <property type="component" value="Unassembled WGS sequence"/>
</dbReference>
<dbReference type="PANTHER" id="PTHR21308">
    <property type="entry name" value="PHYTANOYL-COA ALPHA-HYDROXYLASE"/>
    <property type="match status" value="1"/>
</dbReference>
<comment type="similarity">
    <text evidence="1">Belongs to the PhyH family.</text>
</comment>
<dbReference type="Pfam" id="PF05721">
    <property type="entry name" value="PhyH"/>
    <property type="match status" value="1"/>
</dbReference>
<keyword evidence="6" id="KW-1185">Reference proteome</keyword>
<dbReference type="InterPro" id="IPR008775">
    <property type="entry name" value="Phytyl_CoA_dOase-like"/>
</dbReference>
<dbReference type="PANTHER" id="PTHR21308:SF1">
    <property type="entry name" value="PHYTANOYL-COA DIOXYGENASE, PEROXISOMAL"/>
    <property type="match status" value="1"/>
</dbReference>
<evidence type="ECO:0000313" key="5">
    <source>
        <dbReference type="EMBL" id="CAH3034661.1"/>
    </source>
</evidence>
<evidence type="ECO:0000256" key="1">
    <source>
        <dbReference type="ARBA" id="ARBA00005830"/>
    </source>
</evidence>
<comment type="caution">
    <text evidence="5">The sequence shown here is derived from an EMBL/GenBank/DDBJ whole genome shotgun (WGS) entry which is preliminary data.</text>
</comment>
<protein>
    <recommendedName>
        <fullName evidence="2">phytanoyl-CoA dioxygenase</fullName>
        <ecNumber evidence="2">1.14.11.18</ecNumber>
    </recommendedName>
    <alternativeName>
        <fullName evidence="3">Phytanic acid oxidase</fullName>
    </alternativeName>
    <alternativeName>
        <fullName evidence="4">Phytanoyl-CoA alpha-hydroxylase</fullName>
    </alternativeName>
</protein>
<evidence type="ECO:0000256" key="4">
    <source>
        <dbReference type="ARBA" id="ARBA00034924"/>
    </source>
</evidence>
<name>A0ABN8MRX0_9CNID</name>
<dbReference type="EC" id="1.14.11.18" evidence="2"/>
<organism evidence="5 6">
    <name type="scientific">Porites lobata</name>
    <dbReference type="NCBI Taxonomy" id="104759"/>
    <lineage>
        <taxon>Eukaryota</taxon>
        <taxon>Metazoa</taxon>
        <taxon>Cnidaria</taxon>
        <taxon>Anthozoa</taxon>
        <taxon>Hexacorallia</taxon>
        <taxon>Scleractinia</taxon>
        <taxon>Fungiina</taxon>
        <taxon>Poritidae</taxon>
        <taxon>Porites</taxon>
    </lineage>
</organism>
<dbReference type="SUPFAM" id="SSF51197">
    <property type="entry name" value="Clavaminate synthase-like"/>
    <property type="match status" value="1"/>
</dbReference>
<dbReference type="EMBL" id="CALNXK010000003">
    <property type="protein sequence ID" value="CAH3034661.1"/>
    <property type="molecule type" value="Genomic_DNA"/>
</dbReference>